<evidence type="ECO:0000313" key="4">
    <source>
        <dbReference type="EMBL" id="HJC36713.1"/>
    </source>
</evidence>
<name>A0A9D2NSM5_9FIRM</name>
<comment type="similarity">
    <text evidence="1">Belongs to the protein kinase superfamily. ADCK protein kinase family.</text>
</comment>
<organism evidence="4 5">
    <name type="scientific">Candidatus Merdibacter merdavium</name>
    <dbReference type="NCBI Taxonomy" id="2838692"/>
    <lineage>
        <taxon>Bacteria</taxon>
        <taxon>Bacillati</taxon>
        <taxon>Bacillota</taxon>
        <taxon>Erysipelotrichia</taxon>
        <taxon>Erysipelotrichales</taxon>
        <taxon>Erysipelotrichaceae</taxon>
        <taxon>Merdibacter</taxon>
    </lineage>
</organism>
<keyword evidence="2" id="KW-0472">Membrane</keyword>
<dbReference type="PANTHER" id="PTHR10566:SF113">
    <property type="entry name" value="PROTEIN ACTIVITY OF BC1 COMPLEX KINASE 7, CHLOROPLASTIC"/>
    <property type="match status" value="1"/>
</dbReference>
<dbReference type="Gene3D" id="1.10.510.10">
    <property type="entry name" value="Transferase(Phosphotransferase) domain 1"/>
    <property type="match status" value="1"/>
</dbReference>
<dbReference type="InterPro" id="IPR050154">
    <property type="entry name" value="UbiB_kinase"/>
</dbReference>
<dbReference type="SUPFAM" id="SSF56112">
    <property type="entry name" value="Protein kinase-like (PK-like)"/>
    <property type="match status" value="1"/>
</dbReference>
<keyword evidence="2" id="KW-1133">Transmembrane helix</keyword>
<accession>A0A9D2NSM5</accession>
<dbReference type="CDD" id="cd05121">
    <property type="entry name" value="ABC1_ADCK3-like"/>
    <property type="match status" value="1"/>
</dbReference>
<protein>
    <submittedName>
        <fullName evidence="4">AarF/ABC1/UbiB kinase family protein</fullName>
    </submittedName>
</protein>
<keyword evidence="2" id="KW-0812">Transmembrane</keyword>
<evidence type="ECO:0000259" key="3">
    <source>
        <dbReference type="Pfam" id="PF03109"/>
    </source>
</evidence>
<dbReference type="InterPro" id="IPR004147">
    <property type="entry name" value="ABC1_dom"/>
</dbReference>
<keyword evidence="4" id="KW-0808">Transferase</keyword>
<gene>
    <name evidence="4" type="ORF">H9702_06235</name>
</gene>
<evidence type="ECO:0000256" key="1">
    <source>
        <dbReference type="ARBA" id="ARBA00009670"/>
    </source>
</evidence>
<feature type="domain" description="ABC1 atypical kinase-like" evidence="3">
    <location>
        <begin position="68"/>
        <end position="311"/>
    </location>
</feature>
<dbReference type="InterPro" id="IPR011009">
    <property type="entry name" value="Kinase-like_dom_sf"/>
</dbReference>
<evidence type="ECO:0000313" key="5">
    <source>
        <dbReference type="Proteomes" id="UP000823896"/>
    </source>
</evidence>
<feature type="transmembrane region" description="Helical" evidence="2">
    <location>
        <begin position="500"/>
        <end position="520"/>
    </location>
</feature>
<evidence type="ECO:0000256" key="2">
    <source>
        <dbReference type="SAM" id="Phobius"/>
    </source>
</evidence>
<sequence length="526" mass="59501">MKRESLSSSQRLASILRILHKHHITQGMDPIKLREIIEDLGPTFIKIGQLMSSRQDMFSKRYCDELIKLRASVAPMDPGLVRQILEEEYACKLDQMFSWFDEHSLGSASIAQVHRARLRSGENVVVKVQRPHIYEQMERDISLLRRASRLLNLSELLGSVIDINILLDEFWETAKQEMDFINEAAFMRRFAQLNKGVRYIAQPVVYRDLSTSRVLVMEHIDGIEIDDLETLKQQGYDLNEIAAKLADHYMKQIIDDGFFHADPHPGNLRVRNGKIVWLDFGMMGQLGEREQSLIRRAFNAMASENIADLTEVILTLGVHDGQVDYHRLYDDMEKLMGAYMTKSLSQINLGEAVQDIFTVAHRHHISMPKGISMLARGLVNAESTVALLDPQTNIITTAIRHVGSGVSGWHDVGNKGQKWAREALGLLQQSTRIPAELSEALHQVNKGRLKVNLEVMDSFQPLSLIDKMVNKMIVCIVAAALLIGSSLICTTEMTPRIFGIPALGFMGYIAAVLLGVWMLFHTHVKR</sequence>
<feature type="transmembrane region" description="Helical" evidence="2">
    <location>
        <begin position="468"/>
        <end position="488"/>
    </location>
</feature>
<dbReference type="Proteomes" id="UP000823896">
    <property type="component" value="Unassembled WGS sequence"/>
</dbReference>
<dbReference type="AlphaFoldDB" id="A0A9D2NSM5"/>
<reference evidence="4" key="2">
    <citation type="submission" date="2021-04" db="EMBL/GenBank/DDBJ databases">
        <authorList>
            <person name="Gilroy R."/>
        </authorList>
    </citation>
    <scope>NUCLEOTIDE SEQUENCE</scope>
    <source>
        <strain evidence="4">CHK187-11901</strain>
    </source>
</reference>
<dbReference type="GO" id="GO:0016301">
    <property type="term" value="F:kinase activity"/>
    <property type="evidence" value="ECO:0007669"/>
    <property type="project" value="UniProtKB-KW"/>
</dbReference>
<dbReference type="EMBL" id="DWWM01000042">
    <property type="protein sequence ID" value="HJC36713.1"/>
    <property type="molecule type" value="Genomic_DNA"/>
</dbReference>
<dbReference type="Pfam" id="PF03109">
    <property type="entry name" value="ABC1"/>
    <property type="match status" value="1"/>
</dbReference>
<comment type="caution">
    <text evidence="4">The sequence shown here is derived from an EMBL/GenBank/DDBJ whole genome shotgun (WGS) entry which is preliminary data.</text>
</comment>
<dbReference type="PANTHER" id="PTHR10566">
    <property type="entry name" value="CHAPERONE-ACTIVITY OF BC1 COMPLEX CABC1 -RELATED"/>
    <property type="match status" value="1"/>
</dbReference>
<keyword evidence="4" id="KW-0418">Kinase</keyword>
<proteinExistence type="inferred from homology"/>
<reference evidence="4" key="1">
    <citation type="journal article" date="2021" name="PeerJ">
        <title>Extensive microbial diversity within the chicken gut microbiome revealed by metagenomics and culture.</title>
        <authorList>
            <person name="Gilroy R."/>
            <person name="Ravi A."/>
            <person name="Getino M."/>
            <person name="Pursley I."/>
            <person name="Horton D.L."/>
            <person name="Alikhan N.F."/>
            <person name="Baker D."/>
            <person name="Gharbi K."/>
            <person name="Hall N."/>
            <person name="Watson M."/>
            <person name="Adriaenssens E.M."/>
            <person name="Foster-Nyarko E."/>
            <person name="Jarju S."/>
            <person name="Secka A."/>
            <person name="Antonio M."/>
            <person name="Oren A."/>
            <person name="Chaudhuri R.R."/>
            <person name="La Ragione R."/>
            <person name="Hildebrand F."/>
            <person name="Pallen M.J."/>
        </authorList>
    </citation>
    <scope>NUCLEOTIDE SEQUENCE</scope>
    <source>
        <strain evidence="4">CHK187-11901</strain>
    </source>
</reference>